<feature type="transmembrane region" description="Helical" evidence="1">
    <location>
        <begin position="36"/>
        <end position="54"/>
    </location>
</feature>
<dbReference type="AlphaFoldDB" id="A0A5B8V7K6"/>
<accession>A0A5B8V7K6</accession>
<keyword evidence="1" id="KW-0812">Transmembrane</keyword>
<keyword evidence="1" id="KW-0472">Membrane</keyword>
<dbReference type="EMBL" id="CP042435">
    <property type="protein sequence ID" value="QEC66781.1"/>
    <property type="molecule type" value="Genomic_DNA"/>
</dbReference>
<reference evidence="2 3" key="1">
    <citation type="journal article" date="2016" name="Int. J. Syst. Evol. Microbiol.">
        <title>Panacibacter ginsenosidivorans gen. nov., sp. nov., with ginsenoside converting activity isolated from soil of a ginseng field.</title>
        <authorList>
            <person name="Siddiqi M.Z."/>
            <person name="Muhammad Shafi S."/>
            <person name="Choi K.D."/>
            <person name="Im W.T."/>
        </authorList>
    </citation>
    <scope>NUCLEOTIDE SEQUENCE [LARGE SCALE GENOMIC DNA]</scope>
    <source>
        <strain evidence="2 3">Gsoil1550</strain>
    </source>
</reference>
<evidence type="ECO:0000313" key="2">
    <source>
        <dbReference type="EMBL" id="QEC66781.1"/>
    </source>
</evidence>
<keyword evidence="3" id="KW-1185">Reference proteome</keyword>
<dbReference type="RefSeq" id="WP_147188581.1">
    <property type="nucleotide sequence ID" value="NZ_CP042435.1"/>
</dbReference>
<sequence length="100" mass="10971">METKTFSAVTSISMILTLAAAVLSIIGIAITGLYPGIIVLLLVALIPIASKVYAKKITDKSNDVQRNYYTTCTVINFLLILVVLWMSFVILVDRVFPTFS</sequence>
<feature type="transmembrane region" description="Helical" evidence="1">
    <location>
        <begin position="12"/>
        <end position="30"/>
    </location>
</feature>
<evidence type="ECO:0000313" key="3">
    <source>
        <dbReference type="Proteomes" id="UP000321533"/>
    </source>
</evidence>
<feature type="transmembrane region" description="Helical" evidence="1">
    <location>
        <begin position="74"/>
        <end position="92"/>
    </location>
</feature>
<dbReference type="OrthoDB" id="1374200at2"/>
<protein>
    <submittedName>
        <fullName evidence="2">Uncharacterized protein</fullName>
    </submittedName>
</protein>
<keyword evidence="1" id="KW-1133">Transmembrane helix</keyword>
<dbReference type="KEGG" id="pgin:FRZ67_05495"/>
<organism evidence="2 3">
    <name type="scientific">Panacibacter ginsenosidivorans</name>
    <dbReference type="NCBI Taxonomy" id="1813871"/>
    <lineage>
        <taxon>Bacteria</taxon>
        <taxon>Pseudomonadati</taxon>
        <taxon>Bacteroidota</taxon>
        <taxon>Chitinophagia</taxon>
        <taxon>Chitinophagales</taxon>
        <taxon>Chitinophagaceae</taxon>
        <taxon>Panacibacter</taxon>
    </lineage>
</organism>
<proteinExistence type="predicted"/>
<gene>
    <name evidence="2" type="ORF">FRZ67_05495</name>
</gene>
<name>A0A5B8V7K6_9BACT</name>
<dbReference type="Proteomes" id="UP000321533">
    <property type="component" value="Chromosome"/>
</dbReference>
<evidence type="ECO:0000256" key="1">
    <source>
        <dbReference type="SAM" id="Phobius"/>
    </source>
</evidence>